<sequence>MGSGALALILLLMSFIHAGLTQERPKPVVKVSPDERVFRGETVTLTCDIQRAGDIQWTYSWFKDGYTFYPYPTTTTEIRFTADYSAEYSCRGERSDSQRSDTSAAVTLTVSDSSKSTLTVTPDSPVFSGETVNLTCVIETYSYGWRIDRTYDWRYEWYKDSVMLQTSGRYTVNRDTLTIRGVITSDQGQYWCRGQIRSVWSSFSSAVSLSVKDSPRSTLTVTPDSPVFTGETVNLTCVIETYSNWRWRIDQTYGWRYEWYKDSVMLQTSDRYTVNRDTLTIRGVITSDQDQYWCRGQRDKRPNSSQSRSAVNLTVMDLPRSTLTVTPDSPVFTGETVTLKCVIETYSNWRYEWYKGTNNSVMLQSSDRYTVNGDTLSIKALNESDLDQYWCRGQRDERPNSSQESNRIHLSVKVSDASSSLLVTAVVLGSSVCLLIFISLLLLWRYKKNKDQQHNINQTSVPNQSAESQPENSPLQSAGPDHIYDDVTEVKKRHKDDPESFLEVTYSEVLWSYLDKDVSMAESNDVTYSEVITKVKKCKDADAGVGDATYASVRKKGP</sequence>
<evidence type="ECO:0000256" key="4">
    <source>
        <dbReference type="SAM" id="Phobius"/>
    </source>
</evidence>
<evidence type="ECO:0000313" key="7">
    <source>
        <dbReference type="RefSeq" id="XP_042582688.1"/>
    </source>
</evidence>
<feature type="chain" id="PRO_5040165484" evidence="5">
    <location>
        <begin position="22"/>
        <end position="558"/>
    </location>
</feature>
<dbReference type="RefSeq" id="XP_042582688.1">
    <property type="nucleotide sequence ID" value="XM_042726754.1"/>
</dbReference>
<dbReference type="SMART" id="SM00409">
    <property type="entry name" value="IG"/>
    <property type="match status" value="4"/>
</dbReference>
<dbReference type="GO" id="GO:0009897">
    <property type="term" value="C:external side of plasma membrane"/>
    <property type="evidence" value="ECO:0007669"/>
    <property type="project" value="TreeGrafter"/>
</dbReference>
<keyword evidence="4" id="KW-0812">Transmembrane</keyword>
<dbReference type="GO" id="GO:0004888">
    <property type="term" value="F:transmembrane signaling receptor activity"/>
    <property type="evidence" value="ECO:0007669"/>
    <property type="project" value="TreeGrafter"/>
</dbReference>
<evidence type="ECO:0000259" key="6">
    <source>
        <dbReference type="PROSITE" id="PS50835"/>
    </source>
</evidence>
<dbReference type="SMART" id="SM00408">
    <property type="entry name" value="IGc2"/>
    <property type="match status" value="3"/>
</dbReference>
<dbReference type="InterPro" id="IPR050488">
    <property type="entry name" value="Ig_Fc_receptor"/>
</dbReference>
<dbReference type="InterPro" id="IPR003599">
    <property type="entry name" value="Ig_sub"/>
</dbReference>
<dbReference type="GeneID" id="109081467"/>
<dbReference type="Pfam" id="PF13895">
    <property type="entry name" value="Ig_2"/>
    <property type="match status" value="2"/>
</dbReference>
<dbReference type="Proteomes" id="UP001155660">
    <property type="component" value="Chromosome B7"/>
</dbReference>
<dbReference type="InterPro" id="IPR007110">
    <property type="entry name" value="Ig-like_dom"/>
</dbReference>
<keyword evidence="4" id="KW-0472">Membrane</keyword>
<dbReference type="PANTHER" id="PTHR11481:SF64">
    <property type="entry name" value="FC RECEPTOR-LIKE PROTEIN 4"/>
    <property type="match status" value="1"/>
</dbReference>
<reference evidence="7" key="1">
    <citation type="submission" date="2025-08" db="UniProtKB">
        <authorList>
            <consortium name="RefSeq"/>
        </authorList>
    </citation>
    <scope>IDENTIFICATION</scope>
    <source>
        <tissue evidence="7">Muscle</tissue>
    </source>
</reference>
<feature type="compositionally biased region" description="Polar residues" evidence="3">
    <location>
        <begin position="459"/>
        <end position="476"/>
    </location>
</feature>
<feature type="domain" description="Ig-like" evidence="6">
    <location>
        <begin position="319"/>
        <end position="411"/>
    </location>
</feature>
<accession>A0A9Q9WFY6</accession>
<feature type="domain" description="Ig-like" evidence="6">
    <location>
        <begin position="114"/>
        <end position="208"/>
    </location>
</feature>
<evidence type="ECO:0000256" key="3">
    <source>
        <dbReference type="SAM" id="MobiDB-lite"/>
    </source>
</evidence>
<dbReference type="Pfam" id="PF13927">
    <property type="entry name" value="Ig_3"/>
    <property type="match status" value="1"/>
</dbReference>
<dbReference type="PANTHER" id="PTHR11481">
    <property type="entry name" value="IMMUNOGLOBULIN FC RECEPTOR"/>
    <property type="match status" value="1"/>
</dbReference>
<dbReference type="KEGG" id="ccar:109081467"/>
<evidence type="ECO:0000256" key="2">
    <source>
        <dbReference type="ARBA" id="ARBA00023157"/>
    </source>
</evidence>
<dbReference type="GO" id="GO:0006955">
    <property type="term" value="P:immune response"/>
    <property type="evidence" value="ECO:0007669"/>
    <property type="project" value="TreeGrafter"/>
</dbReference>
<feature type="region of interest" description="Disordered" evidence="3">
    <location>
        <begin position="459"/>
        <end position="482"/>
    </location>
</feature>
<dbReference type="GO" id="GO:0007166">
    <property type="term" value="P:cell surface receptor signaling pathway"/>
    <property type="evidence" value="ECO:0007669"/>
    <property type="project" value="TreeGrafter"/>
</dbReference>
<dbReference type="PROSITE" id="PS50835">
    <property type="entry name" value="IG_LIKE"/>
    <property type="match status" value="4"/>
</dbReference>
<feature type="signal peptide" evidence="5">
    <location>
        <begin position="1"/>
        <end position="21"/>
    </location>
</feature>
<dbReference type="OrthoDB" id="6151406at2759"/>
<protein>
    <submittedName>
        <fullName evidence="7">B-cell receptor CD22-like isoform X1</fullName>
    </submittedName>
</protein>
<feature type="transmembrane region" description="Helical" evidence="4">
    <location>
        <begin position="421"/>
        <end position="444"/>
    </location>
</feature>
<evidence type="ECO:0000256" key="1">
    <source>
        <dbReference type="ARBA" id="ARBA00022729"/>
    </source>
</evidence>
<feature type="domain" description="Ig-like" evidence="6">
    <location>
        <begin position="25"/>
        <end position="107"/>
    </location>
</feature>
<organism evidence="7">
    <name type="scientific">Cyprinus carpio</name>
    <name type="common">Common carp</name>
    <dbReference type="NCBI Taxonomy" id="7962"/>
    <lineage>
        <taxon>Eukaryota</taxon>
        <taxon>Metazoa</taxon>
        <taxon>Chordata</taxon>
        <taxon>Craniata</taxon>
        <taxon>Vertebrata</taxon>
        <taxon>Euteleostomi</taxon>
        <taxon>Actinopterygii</taxon>
        <taxon>Neopterygii</taxon>
        <taxon>Teleostei</taxon>
        <taxon>Ostariophysi</taxon>
        <taxon>Cypriniformes</taxon>
        <taxon>Cyprinidae</taxon>
        <taxon>Cyprininae</taxon>
        <taxon>Cyprinus</taxon>
    </lineage>
</organism>
<keyword evidence="4" id="KW-1133">Transmembrane helix</keyword>
<evidence type="ECO:0000256" key="5">
    <source>
        <dbReference type="SAM" id="SignalP"/>
    </source>
</evidence>
<gene>
    <name evidence="7" type="primary">LOC109081467</name>
</gene>
<keyword evidence="2" id="KW-1015">Disulfide bond</keyword>
<dbReference type="FunFam" id="2.60.40.10:FF:001607">
    <property type="entry name" value="Leukocyte immune-type receptor TS32.15 L2.5a"/>
    <property type="match status" value="1"/>
</dbReference>
<name>A0A9Q9WFY6_CYPCA</name>
<feature type="domain" description="Ig-like" evidence="6">
    <location>
        <begin position="215"/>
        <end position="314"/>
    </location>
</feature>
<dbReference type="CDD" id="cd00096">
    <property type="entry name" value="Ig"/>
    <property type="match status" value="1"/>
</dbReference>
<dbReference type="InterPro" id="IPR003598">
    <property type="entry name" value="Ig_sub2"/>
</dbReference>
<proteinExistence type="predicted"/>
<keyword evidence="1 5" id="KW-0732">Signal</keyword>
<dbReference type="AlphaFoldDB" id="A0A9Q9WFY6"/>